<keyword evidence="2" id="KW-0408">Iron</keyword>
<dbReference type="PIRSF" id="PIRSF006232">
    <property type="entry name" value="Pirin"/>
    <property type="match status" value="1"/>
</dbReference>
<organism evidence="6 7">
    <name type="scientific">Acinetobacter stercoris</name>
    <dbReference type="NCBI Taxonomy" id="2126983"/>
    <lineage>
        <taxon>Bacteria</taxon>
        <taxon>Pseudomonadati</taxon>
        <taxon>Pseudomonadota</taxon>
        <taxon>Gammaproteobacteria</taxon>
        <taxon>Moraxellales</taxon>
        <taxon>Moraxellaceae</taxon>
        <taxon>Acinetobacter</taxon>
    </lineage>
</organism>
<evidence type="ECO:0000256" key="2">
    <source>
        <dbReference type="PIRSR" id="PIRSR006232-1"/>
    </source>
</evidence>
<dbReference type="InterPro" id="IPR003829">
    <property type="entry name" value="Pirin_N_dom"/>
</dbReference>
<dbReference type="CDD" id="cd02247">
    <property type="entry name" value="cupin_pirin_C"/>
    <property type="match status" value="1"/>
</dbReference>
<feature type="binding site" evidence="2">
    <location>
        <position position="105"/>
    </location>
    <ligand>
        <name>Fe cation</name>
        <dbReference type="ChEBI" id="CHEBI:24875"/>
    </ligand>
</feature>
<keyword evidence="6" id="KW-0223">Dioxygenase</keyword>
<dbReference type="OrthoDB" id="9780903at2"/>
<evidence type="ECO:0000259" key="5">
    <source>
        <dbReference type="Pfam" id="PF05726"/>
    </source>
</evidence>
<dbReference type="InterPro" id="IPR011051">
    <property type="entry name" value="RmlC_Cupin_sf"/>
</dbReference>
<keyword evidence="7" id="KW-1185">Reference proteome</keyword>
<dbReference type="GO" id="GO:0008127">
    <property type="term" value="F:quercetin 2,3-dioxygenase activity"/>
    <property type="evidence" value="ECO:0007669"/>
    <property type="project" value="UniProtKB-EC"/>
</dbReference>
<evidence type="ECO:0000259" key="4">
    <source>
        <dbReference type="Pfam" id="PF02678"/>
    </source>
</evidence>
<evidence type="ECO:0000313" key="7">
    <source>
        <dbReference type="Proteomes" id="UP000245974"/>
    </source>
</evidence>
<comment type="similarity">
    <text evidence="1 3">Belongs to the pirin family.</text>
</comment>
<evidence type="ECO:0000256" key="1">
    <source>
        <dbReference type="ARBA" id="ARBA00008416"/>
    </source>
</evidence>
<dbReference type="Proteomes" id="UP000245974">
    <property type="component" value="Unassembled WGS sequence"/>
</dbReference>
<dbReference type="SUPFAM" id="SSF51182">
    <property type="entry name" value="RmlC-like cupins"/>
    <property type="match status" value="1"/>
</dbReference>
<dbReference type="EMBL" id="OOGT01000068">
    <property type="protein sequence ID" value="SPL70581.1"/>
    <property type="molecule type" value="Genomic_DNA"/>
</dbReference>
<feature type="domain" description="Pirin C-terminal" evidence="5">
    <location>
        <begin position="186"/>
        <end position="286"/>
    </location>
</feature>
<keyword evidence="2" id="KW-0479">Metal-binding</keyword>
<dbReference type="Pfam" id="PF02678">
    <property type="entry name" value="Pirin"/>
    <property type="match status" value="1"/>
</dbReference>
<keyword evidence="6" id="KW-0560">Oxidoreductase</keyword>
<evidence type="ECO:0000313" key="6">
    <source>
        <dbReference type="EMBL" id="SPL70581.1"/>
    </source>
</evidence>
<comment type="cofactor">
    <cofactor evidence="2">
        <name>Fe cation</name>
        <dbReference type="ChEBI" id="CHEBI:24875"/>
    </cofactor>
    <text evidence="2">Binds 1 Fe cation per subunit.</text>
</comment>
<dbReference type="EC" id="1.13.11.24" evidence="6"/>
<dbReference type="PANTHER" id="PTHR43594:SF1">
    <property type="entry name" value="QUERCETIN 2,3-DIOXYGENASE PA2418-RELATED"/>
    <property type="match status" value="1"/>
</dbReference>
<protein>
    <submittedName>
        <fullName evidence="6">Quercetin 2,3-dioxygenase</fullName>
        <ecNumber evidence="6">1.13.11.24</ecNumber>
    </submittedName>
</protein>
<dbReference type="AlphaFoldDB" id="A0A2U3MYV1"/>
<feature type="binding site" evidence="2">
    <location>
        <position position="107"/>
    </location>
    <ligand>
        <name>Fe cation</name>
        <dbReference type="ChEBI" id="CHEBI:24875"/>
    </ligand>
</feature>
<dbReference type="GO" id="GO:0046872">
    <property type="term" value="F:metal ion binding"/>
    <property type="evidence" value="ECO:0007669"/>
    <property type="project" value="UniProtKB-KW"/>
</dbReference>
<dbReference type="Gene3D" id="2.60.120.10">
    <property type="entry name" value="Jelly Rolls"/>
    <property type="match status" value="2"/>
</dbReference>
<dbReference type="CDD" id="cd02909">
    <property type="entry name" value="cupin_pirin_N"/>
    <property type="match status" value="1"/>
</dbReference>
<dbReference type="PANTHER" id="PTHR43594">
    <property type="entry name" value="QUERCETIN 2,3-DIOXYGENASE"/>
    <property type="match status" value="1"/>
</dbReference>
<dbReference type="InParanoid" id="A0A2U3MYV1"/>
<dbReference type="InterPro" id="IPR014710">
    <property type="entry name" value="RmlC-like_jellyroll"/>
</dbReference>
<dbReference type="RefSeq" id="WP_121974042.1">
    <property type="nucleotide sequence ID" value="NZ_OOGT01000068.1"/>
</dbReference>
<gene>
    <name evidence="6" type="primary">yhhW_4</name>
    <name evidence="6" type="ORF">KPC_1759</name>
</gene>
<name>A0A2U3MYV1_9GAMM</name>
<feature type="binding site" evidence="2">
    <location>
        <position position="63"/>
    </location>
    <ligand>
        <name>Fe cation</name>
        <dbReference type="ChEBI" id="CHEBI:24875"/>
    </ligand>
</feature>
<proteinExistence type="inferred from homology"/>
<dbReference type="InterPro" id="IPR012093">
    <property type="entry name" value="Pirin"/>
</dbReference>
<evidence type="ECO:0000256" key="3">
    <source>
        <dbReference type="RuleBase" id="RU003457"/>
    </source>
</evidence>
<dbReference type="InterPro" id="IPR008778">
    <property type="entry name" value="Pirin_C_dom"/>
</dbReference>
<accession>A0A2U3MYV1</accession>
<reference evidence="7" key="1">
    <citation type="submission" date="2018-03" db="EMBL/GenBank/DDBJ databases">
        <authorList>
            <person name="Blom J."/>
        </authorList>
    </citation>
    <scope>NUCLEOTIDE SEQUENCE [LARGE SCALE GENOMIC DNA]</scope>
    <source>
        <strain evidence="7">KPC-SM-21</strain>
    </source>
</reference>
<dbReference type="Pfam" id="PF05726">
    <property type="entry name" value="Pirin_C"/>
    <property type="match status" value="1"/>
</dbReference>
<dbReference type="InterPro" id="IPR053186">
    <property type="entry name" value="QDO-related"/>
</dbReference>
<sequence length="288" mass="32307">MKTIEKVYTSNRSTWVGDGFPTNSMLPMEQISNATSPLIVMGYTERREFTPTHHQRGVGMHPHRGFETVTIVYDGELEHHDSKGNQGTIGKNEVQWMTAGSGILHEEHHSKAFAESGGHLDMIQLWVNLPSHAKMTEPRYQELTENNIPEVSFEDGKGLVRVIAGTYKQGHRLVKGPAQTFSPIQMLDVRLNQGAHESFEFNPEWNNIVFVLSGKVKIDGQEFEHLQTVYLTHEVSQLSIECTEDAKLLIVSGEPINEPIVAHGPFVMNTEAEIVQAFEDFRAGKFAA</sequence>
<feature type="domain" description="Pirin N-terminal" evidence="4">
    <location>
        <begin position="24"/>
        <end position="127"/>
    </location>
</feature>
<feature type="binding site" evidence="2">
    <location>
        <position position="61"/>
    </location>
    <ligand>
        <name>Fe cation</name>
        <dbReference type="ChEBI" id="CHEBI:24875"/>
    </ligand>
</feature>